<dbReference type="InterPro" id="IPR025667">
    <property type="entry name" value="SprB_repeat"/>
</dbReference>
<dbReference type="OrthoDB" id="1488276at2"/>
<dbReference type="InParanoid" id="A0A1H9HNC0"/>
<evidence type="ECO:0000313" key="2">
    <source>
        <dbReference type="EMBL" id="SEQ63841.1"/>
    </source>
</evidence>
<sequence length="1761" mass="185404">MTSLNKTWTNSLWLLTICLFSCLLAPDLTAQCLTPELAVLNSCVDHPNPNGSDTRVESEVLVLSSGLVPVPVSVIGIDLPFNGFGDPNADIGVDLSGNPLGCGWREPAITLLPGCTNIIPLGPNDTIPAGATVVVFATGTTENIDLADSEFNFGNVCSGDRPVYILQSACERTAGAFANGAPESGNPLRTITIISRCGLRGFTYNTRELDPDDGTYYLVGLNQVGNLDCDLPIIPETCPALDTTFFICDPNGDLPTVSAVELSAIYPASALSVSFHPSAEAAETNVSRITEYTPDGSPGDTIYSRIIYAENLCIVVSRLFIEYQGDRAITMIPSEPIGGCDPLFVGMGEFNLRLWDDEIGGGQPVTYYTDAAGTQEITDPEVFTSPETTIFARAGIFTCEGNLVPIELVLEGGPTVGVMEIPTNCPGNEDGGVVLTAFGESPFSFQWAGDTLPDMATVTGLAPDDYTWTVTSRNGCETTGVATVPDGPPLSLSCQVSGGASGPGVPDGSIVVSLAEGTAPYTVTYLGADAGAMNFPMAMGELTGLRPGEYRIVATDANGCVSDTCTAEVTLLDPIILTCAIRNQANGTTVLGAISIELYGGVPPFNVVLSDGGGGSTTFPNQPAGSRVFDGLAEGTYTITVTDDAGQMTSCFQQIIDENCPLTINDVSILADGCSGVDNSVIRLSISGNDGPIFTSWSGGNGIGTFDNMQEAGPLPEGDYFVSVSDGSGCPPVMAGPILVRNRGMVALESATVTPSNPCSPTGAIEVAVAGGGTPPYTIRLINPTNGAGLDSISNLIAGELITFDSLSGGVFGRSYRVIAIDAVGCSSAPDSYVLINAAPPTFTLPTANQVITAPDCSGEATGSLTVAASGGTEPYTYRWIDYPERTSGRVLPPGETQTDLPAGTYTIEIMDANTCLDTVMITLEDGESPAIVCGAQTNAIGSTSGSIVLGVSGGLPPYEITLDQQVLETNYNVSVAGDTLIDGLSPGPYTARVTDANGCVSAGCTFTIIEEPCRVSAVATIDPVNCDGNGSISVLATNTAGTIRYNWSDAGFPNDSIVFPTMEGDFALSILDSNDCRLDTMFSITGVDDAPAIVTMPDPQYELCEGDSLRLPIAFSGTGPFSLAYRLVPLPAGAPVTDATFTSPGNTAVLRVAVSDLPGNNNLVELIEITDANCERQINITTRIEVDQPDTIRRFDFVCRPEPLMIGGRSFDVSNPSDTFMVDDGSSCGQRYEVDITFLSPEIPDTSVVFICPGTEYIIPETQDTFNANRPEGEVAFARAGQCDSLVYVRLDIPPVFIGSYTANACAGDTIRYGGEIYTVDDPGGVARLPGLSSTGCDSLVAVNVSFRRVGGLRLLGDHEICQGDSIELRFAYDGPGGINAQIRDLLGNTTNLNGITDGSRVVFHPEESTIYTLVDAGIGGCPGTFTGDSRVNVNDLTIATEAVLDPADFCVDTLGRVRVEVAGGQEPYTYSWSNGPTEALNRNLFGGTYSVSVEDADGCLRVDSVSISDREQLRAEVSALPPNCVGGRGAIVVDTIFGGSGFYEMSLDGQFFLPVERAIDFAPEVGTGTVTFQDANDCSLRLRYTVPGALRPQLNLFADTTIIIGDSLLLDPDISIALDTAWWSPPLGLRTPGQETTIARPSSSSTYQLNLLTVDGCRFTERVAITVDERLPVYAPSAFSPNGDNVNDFYQLEYGDRVEELTTFQIFDRWGNLVHEGPNGWDGNLDGRSALIGVYVFYATVRLTDGSERFVKGDFVLMR</sequence>
<protein>
    <submittedName>
        <fullName evidence="2">Gliding motility-associated C-terminal domain-containing protein</fullName>
    </submittedName>
</protein>
<dbReference type="Pfam" id="PF13573">
    <property type="entry name" value="SprB"/>
    <property type="match status" value="2"/>
</dbReference>
<dbReference type="Pfam" id="PF13585">
    <property type="entry name" value="CHU_C"/>
    <property type="match status" value="1"/>
</dbReference>
<feature type="chain" id="PRO_5011692156" evidence="1">
    <location>
        <begin position="31"/>
        <end position="1761"/>
    </location>
</feature>
<feature type="signal peptide" evidence="1">
    <location>
        <begin position="1"/>
        <end position="30"/>
    </location>
</feature>
<dbReference type="STRING" id="478744.SAMN05444359_11323"/>
<keyword evidence="3" id="KW-1185">Reference proteome</keyword>
<dbReference type="Proteomes" id="UP000199021">
    <property type="component" value="Unassembled WGS sequence"/>
</dbReference>
<keyword evidence="1" id="KW-0732">Signal</keyword>
<proteinExistence type="predicted"/>
<organism evidence="2 3">
    <name type="scientific">Neolewinella agarilytica</name>
    <dbReference type="NCBI Taxonomy" id="478744"/>
    <lineage>
        <taxon>Bacteria</taxon>
        <taxon>Pseudomonadati</taxon>
        <taxon>Bacteroidota</taxon>
        <taxon>Saprospiria</taxon>
        <taxon>Saprospirales</taxon>
        <taxon>Lewinellaceae</taxon>
        <taxon>Neolewinella</taxon>
    </lineage>
</organism>
<dbReference type="EMBL" id="FOFB01000013">
    <property type="protein sequence ID" value="SEQ63841.1"/>
    <property type="molecule type" value="Genomic_DNA"/>
</dbReference>
<evidence type="ECO:0000256" key="1">
    <source>
        <dbReference type="SAM" id="SignalP"/>
    </source>
</evidence>
<accession>A0A1H9HNC0</accession>
<dbReference type="InterPro" id="IPR026341">
    <property type="entry name" value="T9SS_type_B"/>
</dbReference>
<evidence type="ECO:0000313" key="3">
    <source>
        <dbReference type="Proteomes" id="UP000199021"/>
    </source>
</evidence>
<dbReference type="RefSeq" id="WP_090169003.1">
    <property type="nucleotide sequence ID" value="NZ_FOFB01000013.1"/>
</dbReference>
<gene>
    <name evidence="2" type="ORF">SAMN05444359_11323</name>
</gene>
<reference evidence="3" key="1">
    <citation type="submission" date="2016-10" db="EMBL/GenBank/DDBJ databases">
        <authorList>
            <person name="Varghese N."/>
            <person name="Submissions S."/>
        </authorList>
    </citation>
    <scope>NUCLEOTIDE SEQUENCE [LARGE SCALE GENOMIC DNA]</scope>
    <source>
        <strain evidence="3">DSM 24740</strain>
    </source>
</reference>
<name>A0A1H9HNC0_9BACT</name>
<dbReference type="NCBIfam" id="TIGR04131">
    <property type="entry name" value="Bac_Flav_CTERM"/>
    <property type="match status" value="1"/>
</dbReference>
<dbReference type="Gene3D" id="2.60.40.740">
    <property type="match status" value="1"/>
</dbReference>